<evidence type="ECO:0008006" key="4">
    <source>
        <dbReference type="Google" id="ProtNLM"/>
    </source>
</evidence>
<organism evidence="2 3">
    <name type="scientific">Alkalicoccus luteus</name>
    <dbReference type="NCBI Taxonomy" id="1237094"/>
    <lineage>
        <taxon>Bacteria</taxon>
        <taxon>Bacillati</taxon>
        <taxon>Bacillota</taxon>
        <taxon>Bacilli</taxon>
        <taxon>Bacillales</taxon>
        <taxon>Bacillaceae</taxon>
        <taxon>Alkalicoccus</taxon>
    </lineage>
</organism>
<feature type="region of interest" description="Disordered" evidence="1">
    <location>
        <begin position="130"/>
        <end position="196"/>
    </location>
</feature>
<dbReference type="RefSeq" id="WP_168005037.1">
    <property type="nucleotide sequence ID" value="NZ_JAATHJ010000004.1"/>
</dbReference>
<sequence length="196" mass="23035">MRNIWERMADTMKQDLAKLKGTTEDITKRAGEKRRKADSLQKRIADQREEADRLRKRRDQALVQAADRRRQQKLAEEADEMELADFAKRDAEAYDQEAETLAAMTKDADARMLELEQMFQEVRHALTRQELEEQELKRREATAQLRSEMSGLKEAEPTNVEQEPSSEDIRSSMERQLMLLEKRHGERKNPSDFLET</sequence>
<evidence type="ECO:0000313" key="3">
    <source>
        <dbReference type="Proteomes" id="UP000752012"/>
    </source>
</evidence>
<evidence type="ECO:0000313" key="2">
    <source>
        <dbReference type="EMBL" id="NJP36744.1"/>
    </source>
</evidence>
<proteinExistence type="predicted"/>
<dbReference type="EMBL" id="JAATHJ010000004">
    <property type="protein sequence ID" value="NJP36744.1"/>
    <property type="molecule type" value="Genomic_DNA"/>
</dbReference>
<feature type="compositionally biased region" description="Basic and acidic residues" evidence="1">
    <location>
        <begin position="17"/>
        <end position="53"/>
    </location>
</feature>
<dbReference type="AlphaFoldDB" id="A0A969TVV9"/>
<protein>
    <recommendedName>
        <fullName evidence="4">PspA/IM30 family protein</fullName>
    </recommendedName>
</protein>
<keyword evidence="3" id="KW-1185">Reference proteome</keyword>
<feature type="region of interest" description="Disordered" evidence="1">
    <location>
        <begin position="17"/>
        <end position="63"/>
    </location>
</feature>
<comment type="caution">
    <text evidence="2">The sequence shown here is derived from an EMBL/GenBank/DDBJ whole genome shotgun (WGS) entry which is preliminary data.</text>
</comment>
<reference evidence="2 3" key="1">
    <citation type="submission" date="2020-03" db="EMBL/GenBank/DDBJ databases">
        <title>Assessment of the enzymatic potential of alkaline-tolerant lipase obtained from Bacillus luteus H11 (technogenic soil) for the bioremediation of saline soils contaminated with petroleum substances.</title>
        <authorList>
            <person name="Kalwasinska A."/>
        </authorList>
    </citation>
    <scope>NUCLEOTIDE SEQUENCE [LARGE SCALE GENOMIC DNA]</scope>
    <source>
        <strain evidence="2 3">H11</strain>
    </source>
</reference>
<evidence type="ECO:0000256" key="1">
    <source>
        <dbReference type="SAM" id="MobiDB-lite"/>
    </source>
</evidence>
<gene>
    <name evidence="2" type="ORF">HCN83_04005</name>
</gene>
<accession>A0A969TVV9</accession>
<dbReference type="Proteomes" id="UP000752012">
    <property type="component" value="Unassembled WGS sequence"/>
</dbReference>
<feature type="compositionally biased region" description="Basic and acidic residues" evidence="1">
    <location>
        <begin position="130"/>
        <end position="141"/>
    </location>
</feature>
<feature type="compositionally biased region" description="Basic and acidic residues" evidence="1">
    <location>
        <begin position="180"/>
        <end position="190"/>
    </location>
</feature>
<name>A0A969TVV9_9BACI</name>